<keyword evidence="1" id="KW-0472">Membrane</keyword>
<dbReference type="Proteomes" id="UP000177383">
    <property type="component" value="Unassembled WGS sequence"/>
</dbReference>
<dbReference type="InterPro" id="IPR036583">
    <property type="entry name" value="23S_rRNA_IVS_sf"/>
</dbReference>
<dbReference type="STRING" id="1798375.A2773_03370"/>
<dbReference type="NCBIfam" id="TIGR02436">
    <property type="entry name" value="four helix bundle protein"/>
    <property type="match status" value="1"/>
</dbReference>
<sequence>MESYKKLTTYILATIIFDLTIVFCRRWIDPKSRTTDQMIQAARSGKQNIAEGASVQSLESYIKLLGVTEGSQRELAADFEDFLRQRKLPIWEKDNPGVRRFRKFRAIWLKPNQPNTPNLPNSPVEAANMLLTFCQMETFLLKRQIEALKDKFVREGGFRENLFKKRLDYRHKTGTIQKAL</sequence>
<dbReference type="AlphaFoldDB" id="A0A1F5ZPR2"/>
<dbReference type="InterPro" id="IPR026354">
    <property type="entry name" value="4helix_suffix_dom"/>
</dbReference>
<proteinExistence type="predicted"/>
<evidence type="ECO:0000313" key="2">
    <source>
        <dbReference type="EMBL" id="OGG14314.1"/>
    </source>
</evidence>
<protein>
    <recommendedName>
        <fullName evidence="4">Four helix bundle protein</fullName>
    </recommendedName>
</protein>
<name>A0A1F5ZPR2_9BACT</name>
<keyword evidence="1" id="KW-0812">Transmembrane</keyword>
<reference evidence="2 3" key="1">
    <citation type="journal article" date="2016" name="Nat. Commun.">
        <title>Thousands of microbial genomes shed light on interconnected biogeochemical processes in an aquifer system.</title>
        <authorList>
            <person name="Anantharaman K."/>
            <person name="Brown C.T."/>
            <person name="Hug L.A."/>
            <person name="Sharon I."/>
            <person name="Castelle C.J."/>
            <person name="Probst A.J."/>
            <person name="Thomas B.C."/>
            <person name="Singh A."/>
            <person name="Wilkins M.J."/>
            <person name="Karaoz U."/>
            <person name="Brodie E.L."/>
            <person name="Williams K.H."/>
            <person name="Hubbard S.S."/>
            <person name="Banfield J.F."/>
        </authorList>
    </citation>
    <scope>NUCLEOTIDE SEQUENCE [LARGE SCALE GENOMIC DNA]</scope>
</reference>
<dbReference type="Gene3D" id="1.20.1440.60">
    <property type="entry name" value="23S rRNA-intervening sequence"/>
    <property type="match status" value="1"/>
</dbReference>
<feature type="transmembrane region" description="Helical" evidence="1">
    <location>
        <begin position="7"/>
        <end position="28"/>
    </location>
</feature>
<evidence type="ECO:0000313" key="3">
    <source>
        <dbReference type="Proteomes" id="UP000177383"/>
    </source>
</evidence>
<dbReference type="NCBIfam" id="TIGR04258">
    <property type="entry name" value="4helix_suffix"/>
    <property type="match status" value="1"/>
</dbReference>
<accession>A0A1F5ZPR2</accession>
<dbReference type="InterPro" id="IPR012657">
    <property type="entry name" value="23S_rRNA-intervening_sequence"/>
</dbReference>
<dbReference type="EMBL" id="MFJE01000021">
    <property type="protein sequence ID" value="OGG14314.1"/>
    <property type="molecule type" value="Genomic_DNA"/>
</dbReference>
<keyword evidence="1" id="KW-1133">Transmembrane helix</keyword>
<comment type="caution">
    <text evidence="2">The sequence shown here is derived from an EMBL/GenBank/DDBJ whole genome shotgun (WGS) entry which is preliminary data.</text>
</comment>
<evidence type="ECO:0008006" key="4">
    <source>
        <dbReference type="Google" id="ProtNLM"/>
    </source>
</evidence>
<evidence type="ECO:0000256" key="1">
    <source>
        <dbReference type="SAM" id="Phobius"/>
    </source>
</evidence>
<organism evidence="2 3">
    <name type="scientific">Candidatus Gottesmanbacteria bacterium RIFCSPHIGHO2_01_FULL_39_10</name>
    <dbReference type="NCBI Taxonomy" id="1798375"/>
    <lineage>
        <taxon>Bacteria</taxon>
        <taxon>Candidatus Gottesmaniibacteriota</taxon>
    </lineage>
</organism>
<dbReference type="SUPFAM" id="SSF158446">
    <property type="entry name" value="IVS-encoded protein-like"/>
    <property type="match status" value="1"/>
</dbReference>
<gene>
    <name evidence="2" type="ORF">A2773_03370</name>
</gene>